<keyword evidence="2" id="KW-1185">Reference proteome</keyword>
<dbReference type="Gramene" id="AET4Gv20416500.8">
    <property type="protein sequence ID" value="AET4Gv20416500.8"/>
    <property type="gene ID" value="AET4Gv20416500"/>
</dbReference>
<dbReference type="EnsemblPlants" id="AET4Gv20416500.27">
    <property type="protein sequence ID" value="AET4Gv20416500.27"/>
    <property type="gene ID" value="AET4Gv20416500"/>
</dbReference>
<dbReference type="EnsemblPlants" id="AET4Gv20416500.2">
    <property type="protein sequence ID" value="AET4Gv20416500.2"/>
    <property type="gene ID" value="AET4Gv20416500"/>
</dbReference>
<dbReference type="Proteomes" id="UP000015105">
    <property type="component" value="Chromosome 4D"/>
</dbReference>
<dbReference type="Gramene" id="AET4Gv20416500.11">
    <property type="protein sequence ID" value="AET4Gv20416500.11"/>
    <property type="gene ID" value="AET4Gv20416500"/>
</dbReference>
<dbReference type="EnsemblPlants" id="AET4Gv20416500.5">
    <property type="protein sequence ID" value="AET4Gv20416500.5"/>
    <property type="gene ID" value="AET4Gv20416500"/>
</dbReference>
<dbReference type="EnsemblPlants" id="AET4Gv20416500.9">
    <property type="protein sequence ID" value="AET4Gv20416500.9"/>
    <property type="gene ID" value="AET4Gv20416500"/>
</dbReference>
<evidence type="ECO:0000313" key="2">
    <source>
        <dbReference type="Proteomes" id="UP000015105"/>
    </source>
</evidence>
<accession>A0A453I250</accession>
<reference evidence="2" key="2">
    <citation type="journal article" date="2017" name="Nat. Plants">
        <title>The Aegilops tauschii genome reveals multiple impacts of transposons.</title>
        <authorList>
            <person name="Zhao G."/>
            <person name="Zou C."/>
            <person name="Li K."/>
            <person name="Wang K."/>
            <person name="Li T."/>
            <person name="Gao L."/>
            <person name="Zhang X."/>
            <person name="Wang H."/>
            <person name="Yang Z."/>
            <person name="Liu X."/>
            <person name="Jiang W."/>
            <person name="Mao L."/>
            <person name="Kong X."/>
            <person name="Jiao Y."/>
            <person name="Jia J."/>
        </authorList>
    </citation>
    <scope>NUCLEOTIDE SEQUENCE [LARGE SCALE GENOMIC DNA]</scope>
    <source>
        <strain evidence="2">cv. AL8/78</strain>
    </source>
</reference>
<protein>
    <submittedName>
        <fullName evidence="1">Uncharacterized protein</fullName>
    </submittedName>
</protein>
<dbReference type="EnsemblPlants" id="AET4Gv20416500.6">
    <property type="protein sequence ID" value="AET4Gv20416500.6"/>
    <property type="gene ID" value="AET4Gv20416500"/>
</dbReference>
<dbReference type="EnsemblPlants" id="AET4Gv20416500.12">
    <property type="protein sequence ID" value="AET4Gv20416500.12"/>
    <property type="gene ID" value="AET4Gv20416500"/>
</dbReference>
<evidence type="ECO:0000313" key="1">
    <source>
        <dbReference type="EnsemblPlants" id="AET4Gv20416500.27"/>
    </source>
</evidence>
<dbReference type="Gramene" id="AET4Gv20416500.12">
    <property type="protein sequence ID" value="AET4Gv20416500.12"/>
    <property type="gene ID" value="AET4Gv20416500"/>
</dbReference>
<dbReference type="Gramene" id="AET4Gv20416500.3">
    <property type="protein sequence ID" value="AET4Gv20416500.3"/>
    <property type="gene ID" value="AET4Gv20416500"/>
</dbReference>
<dbReference type="EnsemblPlants" id="AET4Gv20416500.8">
    <property type="protein sequence ID" value="AET4Gv20416500.8"/>
    <property type="gene ID" value="AET4Gv20416500"/>
</dbReference>
<dbReference type="Gramene" id="AET4Gv20416500.6">
    <property type="protein sequence ID" value="AET4Gv20416500.6"/>
    <property type="gene ID" value="AET4Gv20416500"/>
</dbReference>
<dbReference type="EnsemblPlants" id="AET4Gv20416500.11">
    <property type="protein sequence ID" value="AET4Gv20416500.11"/>
    <property type="gene ID" value="AET4Gv20416500"/>
</dbReference>
<dbReference type="EnsemblPlants" id="AET4Gv20416500.3">
    <property type="protein sequence ID" value="AET4Gv20416500.3"/>
    <property type="gene ID" value="AET4Gv20416500"/>
</dbReference>
<dbReference type="Gramene" id="AET4Gv20416500.9">
    <property type="protein sequence ID" value="AET4Gv20416500.9"/>
    <property type="gene ID" value="AET4Gv20416500"/>
</dbReference>
<dbReference type="Gramene" id="AET4Gv20416500.2">
    <property type="protein sequence ID" value="AET4Gv20416500.2"/>
    <property type="gene ID" value="AET4Gv20416500"/>
</dbReference>
<dbReference type="AlphaFoldDB" id="A0A453I250"/>
<name>A0A453I250_AEGTS</name>
<reference evidence="1" key="3">
    <citation type="journal article" date="2017" name="Nature">
        <title>Genome sequence of the progenitor of the wheat D genome Aegilops tauschii.</title>
        <authorList>
            <person name="Luo M.C."/>
            <person name="Gu Y.Q."/>
            <person name="Puiu D."/>
            <person name="Wang H."/>
            <person name="Twardziok S.O."/>
            <person name="Deal K.R."/>
            <person name="Huo N."/>
            <person name="Zhu T."/>
            <person name="Wang L."/>
            <person name="Wang Y."/>
            <person name="McGuire P.E."/>
            <person name="Liu S."/>
            <person name="Long H."/>
            <person name="Ramasamy R.K."/>
            <person name="Rodriguez J.C."/>
            <person name="Van S.L."/>
            <person name="Yuan L."/>
            <person name="Wang Z."/>
            <person name="Xia Z."/>
            <person name="Xiao L."/>
            <person name="Anderson O.D."/>
            <person name="Ouyang S."/>
            <person name="Liang Y."/>
            <person name="Zimin A.V."/>
            <person name="Pertea G."/>
            <person name="Qi P."/>
            <person name="Bennetzen J.L."/>
            <person name="Dai X."/>
            <person name="Dawson M.W."/>
            <person name="Muller H.G."/>
            <person name="Kugler K."/>
            <person name="Rivarola-Duarte L."/>
            <person name="Spannagl M."/>
            <person name="Mayer K.F.X."/>
            <person name="Lu F.H."/>
            <person name="Bevan M.W."/>
            <person name="Leroy P."/>
            <person name="Li P."/>
            <person name="You F.M."/>
            <person name="Sun Q."/>
            <person name="Liu Z."/>
            <person name="Lyons E."/>
            <person name="Wicker T."/>
            <person name="Salzberg S.L."/>
            <person name="Devos K.M."/>
            <person name="Dvorak J."/>
        </authorList>
    </citation>
    <scope>NUCLEOTIDE SEQUENCE [LARGE SCALE GENOMIC DNA]</scope>
    <source>
        <strain evidence="1">cv. AL8/78</strain>
    </source>
</reference>
<sequence length="95" mass="10705">MAMAWTQRAQEKAQDRKAVLYRAAANLVRYWIWTPSGPAVWRPRVPTTWSRRSGRPHGCMRTFSADAPSFMGGTRQMKEILNKVGALSSAAARIQ</sequence>
<proteinExistence type="predicted"/>
<organism evidence="1 2">
    <name type="scientific">Aegilops tauschii subsp. strangulata</name>
    <name type="common">Goatgrass</name>
    <dbReference type="NCBI Taxonomy" id="200361"/>
    <lineage>
        <taxon>Eukaryota</taxon>
        <taxon>Viridiplantae</taxon>
        <taxon>Streptophyta</taxon>
        <taxon>Embryophyta</taxon>
        <taxon>Tracheophyta</taxon>
        <taxon>Spermatophyta</taxon>
        <taxon>Magnoliopsida</taxon>
        <taxon>Liliopsida</taxon>
        <taxon>Poales</taxon>
        <taxon>Poaceae</taxon>
        <taxon>BOP clade</taxon>
        <taxon>Pooideae</taxon>
        <taxon>Triticodae</taxon>
        <taxon>Triticeae</taxon>
        <taxon>Triticinae</taxon>
        <taxon>Aegilops</taxon>
    </lineage>
</organism>
<reference evidence="1" key="5">
    <citation type="journal article" date="2021" name="G3 (Bethesda)">
        <title>Aegilops tauschii genome assembly Aet v5.0 features greater sequence contiguity and improved annotation.</title>
        <authorList>
            <person name="Wang L."/>
            <person name="Zhu T."/>
            <person name="Rodriguez J.C."/>
            <person name="Deal K.R."/>
            <person name="Dubcovsky J."/>
            <person name="McGuire P.E."/>
            <person name="Lux T."/>
            <person name="Spannagl M."/>
            <person name="Mayer K.F.X."/>
            <person name="Baldrich P."/>
            <person name="Meyers B.C."/>
            <person name="Huo N."/>
            <person name="Gu Y.Q."/>
            <person name="Zhou H."/>
            <person name="Devos K.M."/>
            <person name="Bennetzen J.L."/>
            <person name="Unver T."/>
            <person name="Budak H."/>
            <person name="Gulick P.J."/>
            <person name="Galiba G."/>
            <person name="Kalapos B."/>
            <person name="Nelson D.R."/>
            <person name="Li P."/>
            <person name="You F.M."/>
            <person name="Luo M.C."/>
            <person name="Dvorak J."/>
        </authorList>
    </citation>
    <scope>NUCLEOTIDE SEQUENCE [LARGE SCALE GENOMIC DNA]</scope>
    <source>
        <strain evidence="1">cv. AL8/78</strain>
    </source>
</reference>
<reference evidence="1" key="4">
    <citation type="submission" date="2019-03" db="UniProtKB">
        <authorList>
            <consortium name="EnsemblPlants"/>
        </authorList>
    </citation>
    <scope>IDENTIFICATION</scope>
</reference>
<reference evidence="2" key="1">
    <citation type="journal article" date="2014" name="Science">
        <title>Ancient hybridizations among the ancestral genomes of bread wheat.</title>
        <authorList>
            <consortium name="International Wheat Genome Sequencing Consortium,"/>
            <person name="Marcussen T."/>
            <person name="Sandve S.R."/>
            <person name="Heier L."/>
            <person name="Spannagl M."/>
            <person name="Pfeifer M."/>
            <person name="Jakobsen K.S."/>
            <person name="Wulff B.B."/>
            <person name="Steuernagel B."/>
            <person name="Mayer K.F."/>
            <person name="Olsen O.A."/>
        </authorList>
    </citation>
    <scope>NUCLEOTIDE SEQUENCE [LARGE SCALE GENOMIC DNA]</scope>
    <source>
        <strain evidence="2">cv. AL8/78</strain>
    </source>
</reference>
<dbReference type="Gramene" id="AET4Gv20416500.5">
    <property type="protein sequence ID" value="AET4Gv20416500.5"/>
    <property type="gene ID" value="AET4Gv20416500"/>
</dbReference>
<dbReference type="Gramene" id="AET4Gv20416500.27">
    <property type="protein sequence ID" value="AET4Gv20416500.27"/>
    <property type="gene ID" value="AET4Gv20416500"/>
</dbReference>